<dbReference type="EMBL" id="BOMB01000001">
    <property type="protein sequence ID" value="GID09226.1"/>
    <property type="molecule type" value="Genomic_DNA"/>
</dbReference>
<dbReference type="InterPro" id="IPR046862">
    <property type="entry name" value="Rhomboid_2"/>
</dbReference>
<reference evidence="2" key="1">
    <citation type="submission" date="2021-01" db="EMBL/GenBank/DDBJ databases">
        <title>Whole genome shotgun sequence of Actinocatenispora rupis NBRC 107355.</title>
        <authorList>
            <person name="Komaki H."/>
            <person name="Tamura T."/>
        </authorList>
    </citation>
    <scope>NUCLEOTIDE SEQUENCE</scope>
    <source>
        <strain evidence="2">NBRC 107355</strain>
    </source>
</reference>
<feature type="transmembrane region" description="Helical" evidence="1">
    <location>
        <begin position="192"/>
        <end position="209"/>
    </location>
</feature>
<sequence length="246" mass="26075">MGQGAARRPVAGLVRWTVSALPSPRRTPVTFTYLAILLVTTAVLYLVGAGTAERLLDASSTNLDQLTSNPVRALLTSGMWLPGRHWLPYALGFAVSLAPLERRLGGWRTMLVAGTGHVLVSLLTEGAVAVGIGLHWLPAAQASQQDVGASYLLMTSIGAMLGLLPTVVRWPVLATAVVSLAVPVIADPDMTAVGHLLCLGVGVGFWLLLRRRGVLGTMWPGALPWVRLRTVRRRAEVVTADAEAAP</sequence>
<dbReference type="Pfam" id="PF20401">
    <property type="entry name" value="Rhomboid_2"/>
    <property type="match status" value="1"/>
</dbReference>
<proteinExistence type="predicted"/>
<organism evidence="2 3">
    <name type="scientific">Actinocatenispora rupis</name>
    <dbReference type="NCBI Taxonomy" id="519421"/>
    <lineage>
        <taxon>Bacteria</taxon>
        <taxon>Bacillati</taxon>
        <taxon>Actinomycetota</taxon>
        <taxon>Actinomycetes</taxon>
        <taxon>Micromonosporales</taxon>
        <taxon>Micromonosporaceae</taxon>
        <taxon>Actinocatenispora</taxon>
    </lineage>
</organism>
<keyword evidence="3" id="KW-1185">Reference proteome</keyword>
<keyword evidence="1" id="KW-0472">Membrane</keyword>
<keyword evidence="1" id="KW-0812">Transmembrane</keyword>
<dbReference type="RefSeq" id="WP_203653996.1">
    <property type="nucleotide sequence ID" value="NZ_BAAAZM010000016.1"/>
</dbReference>
<comment type="caution">
    <text evidence="2">The sequence shown here is derived from an EMBL/GenBank/DDBJ whole genome shotgun (WGS) entry which is preliminary data.</text>
</comment>
<keyword evidence="1" id="KW-1133">Transmembrane helix</keyword>
<evidence type="ECO:0000313" key="3">
    <source>
        <dbReference type="Proteomes" id="UP000612808"/>
    </source>
</evidence>
<dbReference type="Proteomes" id="UP000612808">
    <property type="component" value="Unassembled WGS sequence"/>
</dbReference>
<dbReference type="AlphaFoldDB" id="A0A8J3J0F8"/>
<name>A0A8J3J0F8_9ACTN</name>
<evidence type="ECO:0000313" key="2">
    <source>
        <dbReference type="EMBL" id="GID09226.1"/>
    </source>
</evidence>
<gene>
    <name evidence="2" type="ORF">Aru02nite_01150</name>
</gene>
<protein>
    <submittedName>
        <fullName evidence="2">Uncharacterized protein</fullName>
    </submittedName>
</protein>
<feature type="transmembrane region" description="Helical" evidence="1">
    <location>
        <begin position="31"/>
        <end position="52"/>
    </location>
</feature>
<evidence type="ECO:0000256" key="1">
    <source>
        <dbReference type="SAM" id="Phobius"/>
    </source>
</evidence>
<feature type="transmembrane region" description="Helical" evidence="1">
    <location>
        <begin position="118"/>
        <end position="137"/>
    </location>
</feature>
<accession>A0A8J3J0F8</accession>
<feature type="transmembrane region" description="Helical" evidence="1">
    <location>
        <begin position="149"/>
        <end position="172"/>
    </location>
</feature>